<evidence type="ECO:0000313" key="3">
    <source>
        <dbReference type="EMBL" id="GAA3374442.1"/>
    </source>
</evidence>
<keyword evidence="2" id="KW-0472">Membrane</keyword>
<protein>
    <recommendedName>
        <fullName evidence="5">Tat pathway signal protein</fullName>
    </recommendedName>
</protein>
<evidence type="ECO:0000256" key="2">
    <source>
        <dbReference type="SAM" id="Phobius"/>
    </source>
</evidence>
<gene>
    <name evidence="3" type="ORF">GCM10020367_38310</name>
</gene>
<proteinExistence type="predicted"/>
<evidence type="ECO:0000256" key="1">
    <source>
        <dbReference type="SAM" id="MobiDB-lite"/>
    </source>
</evidence>
<sequence>MSFGTQSPDWAALAEQADARKRRRKWLWTGGGVVATAAVVATVIVTAGGTEGRGAAASDLPSPKELPGRSAQPAPSFSSVAPPPPPDPKEFISSAGKDTAPLSADTLFPGHSLTMGDRVYTKGPTAGTTDCAAATEGALGPVLTRNGCDRMFRATYTKDGVAVTVGVAVFESAAQAARAKEEAVGGIAPLSGAGVPSFCHSTVCRRTANSVGRYTYFTYAGFTSGKRVTEADRGVFGAGDDLAEFAFRQIYARGQQQASAAADAGR</sequence>
<comment type="caution">
    <text evidence="3">The sequence shown here is derived from an EMBL/GenBank/DDBJ whole genome shotgun (WGS) entry which is preliminary data.</text>
</comment>
<reference evidence="4" key="1">
    <citation type="journal article" date="2019" name="Int. J. Syst. Evol. Microbiol.">
        <title>The Global Catalogue of Microorganisms (GCM) 10K type strain sequencing project: providing services to taxonomists for standard genome sequencing and annotation.</title>
        <authorList>
            <consortium name="The Broad Institute Genomics Platform"/>
            <consortium name="The Broad Institute Genome Sequencing Center for Infectious Disease"/>
            <person name="Wu L."/>
            <person name="Ma J."/>
        </authorList>
    </citation>
    <scope>NUCLEOTIDE SEQUENCE [LARGE SCALE GENOMIC DNA]</scope>
    <source>
        <strain evidence="4">JCM 9651</strain>
    </source>
</reference>
<dbReference type="Proteomes" id="UP001499990">
    <property type="component" value="Unassembled WGS sequence"/>
</dbReference>
<evidence type="ECO:0000313" key="4">
    <source>
        <dbReference type="Proteomes" id="UP001499990"/>
    </source>
</evidence>
<feature type="transmembrane region" description="Helical" evidence="2">
    <location>
        <begin position="26"/>
        <end position="48"/>
    </location>
</feature>
<dbReference type="RefSeq" id="WP_345039189.1">
    <property type="nucleotide sequence ID" value="NZ_BAAAYL010000001.1"/>
</dbReference>
<feature type="region of interest" description="Disordered" evidence="1">
    <location>
        <begin position="50"/>
        <end position="96"/>
    </location>
</feature>
<evidence type="ECO:0008006" key="5">
    <source>
        <dbReference type="Google" id="ProtNLM"/>
    </source>
</evidence>
<accession>A0ABP6SE43</accession>
<name>A0ABP6SE43_9ACTN</name>
<keyword evidence="2" id="KW-1133">Transmembrane helix</keyword>
<keyword evidence="4" id="KW-1185">Reference proteome</keyword>
<feature type="compositionally biased region" description="Low complexity" evidence="1">
    <location>
        <begin position="70"/>
        <end position="80"/>
    </location>
</feature>
<dbReference type="EMBL" id="BAAAYL010000001">
    <property type="protein sequence ID" value="GAA3374442.1"/>
    <property type="molecule type" value="Genomic_DNA"/>
</dbReference>
<keyword evidence="2" id="KW-0812">Transmembrane</keyword>
<organism evidence="3 4">
    <name type="scientific">Streptomyces sannanensis</name>
    <dbReference type="NCBI Taxonomy" id="285536"/>
    <lineage>
        <taxon>Bacteria</taxon>
        <taxon>Bacillati</taxon>
        <taxon>Actinomycetota</taxon>
        <taxon>Actinomycetes</taxon>
        <taxon>Kitasatosporales</taxon>
        <taxon>Streptomycetaceae</taxon>
        <taxon>Streptomyces</taxon>
    </lineage>
</organism>